<evidence type="ECO:0000259" key="1">
    <source>
        <dbReference type="Pfam" id="PF08924"/>
    </source>
</evidence>
<protein>
    <submittedName>
        <fullName evidence="2">DUF1906 domain-containing protein</fullName>
    </submittedName>
</protein>
<dbReference type="Pfam" id="PF08924">
    <property type="entry name" value="Rv2525c_GlyHyd-like"/>
    <property type="match status" value="1"/>
</dbReference>
<evidence type="ECO:0000313" key="3">
    <source>
        <dbReference type="Proteomes" id="UP000321363"/>
    </source>
</evidence>
<sequence length="216" mass="24470">MARKIWGVDSAIPVNQELYDCVKKHFGIPKYWGRSLTELQNTSSGLSKSEIGFIKSKNIKIIPIYNVVKEATGYEEAQLAARNAVFHARRLGIPTDTIIFAKIEKFFNVDSAWIRGWVETLIPSGYKSGIFNDPVEGDFNEAYCQAVHDNKEVAVQTILWSAEPDVGTTSERKAPRFNPVSPDCKGNVWLWQYGRDAKKCPIDTNLADERVMDYLY</sequence>
<evidence type="ECO:0000313" key="2">
    <source>
        <dbReference type="EMBL" id="TXC91464.1"/>
    </source>
</evidence>
<reference evidence="2 3" key="1">
    <citation type="journal article" date="2005" name="Int. J. Syst. Evol. Microbiol.">
        <title>Bacillus litoralis sp. nov., isolated from a tidal flat of the Yellow Sea in Korea.</title>
        <authorList>
            <person name="Yoon J.H."/>
            <person name="Oh T.K."/>
        </authorList>
    </citation>
    <scope>NUCLEOTIDE SEQUENCE [LARGE SCALE GENOMIC DNA]</scope>
    <source>
        <strain evidence="2 3">SW-211</strain>
    </source>
</reference>
<dbReference type="EMBL" id="VOQF01000004">
    <property type="protein sequence ID" value="TXC91464.1"/>
    <property type="molecule type" value="Genomic_DNA"/>
</dbReference>
<accession>A0A5C6W0T8</accession>
<dbReference type="Gene3D" id="3.20.20.80">
    <property type="entry name" value="Glycosidases"/>
    <property type="match status" value="1"/>
</dbReference>
<feature type="domain" description="Rv2525c-like glycoside hydrolase-like" evidence="1">
    <location>
        <begin position="42"/>
        <end position="168"/>
    </location>
</feature>
<dbReference type="SUPFAM" id="SSF51445">
    <property type="entry name" value="(Trans)glycosidases"/>
    <property type="match status" value="1"/>
</dbReference>
<comment type="caution">
    <text evidence="2">The sequence shown here is derived from an EMBL/GenBank/DDBJ whole genome shotgun (WGS) entry which is preliminary data.</text>
</comment>
<organism evidence="2 3">
    <name type="scientific">Metabacillus litoralis</name>
    <dbReference type="NCBI Taxonomy" id="152268"/>
    <lineage>
        <taxon>Bacteria</taxon>
        <taxon>Bacillati</taxon>
        <taxon>Bacillota</taxon>
        <taxon>Bacilli</taxon>
        <taxon>Bacillales</taxon>
        <taxon>Bacillaceae</taxon>
        <taxon>Metabacillus</taxon>
    </lineage>
</organism>
<dbReference type="AlphaFoldDB" id="A0A5C6W0T8"/>
<dbReference type="InterPro" id="IPR015020">
    <property type="entry name" value="Rv2525c-like_Glyco_Hydro-like"/>
</dbReference>
<gene>
    <name evidence="2" type="ORF">FS935_07420</name>
</gene>
<dbReference type="InterPro" id="IPR017853">
    <property type="entry name" value="GH"/>
</dbReference>
<keyword evidence="3" id="KW-1185">Reference proteome</keyword>
<dbReference type="OrthoDB" id="2080590at2"/>
<proteinExistence type="predicted"/>
<dbReference type="Proteomes" id="UP000321363">
    <property type="component" value="Unassembled WGS sequence"/>
</dbReference>
<name>A0A5C6W0T8_9BACI</name>
<dbReference type="RefSeq" id="WP_146947124.1">
    <property type="nucleotide sequence ID" value="NZ_VOQF01000004.1"/>
</dbReference>